<dbReference type="InterPro" id="IPR000215">
    <property type="entry name" value="Serpin_fam"/>
</dbReference>
<comment type="similarity">
    <text evidence="1">Belongs to the serpin family.</text>
</comment>
<gene>
    <name evidence="5" type="ORF">LARSCL_LOCUS20469</name>
</gene>
<sequence>MGLLADYNQEFYRTAIREVDFRNEAHRIAEEINDYVREETNGKIDKFFDELSPSTLLVLLNAVYFKGEWKTRFETEETRDEFFYNNGVWNQKKGRQICS</sequence>
<evidence type="ECO:0000259" key="4">
    <source>
        <dbReference type="Pfam" id="PF00079"/>
    </source>
</evidence>
<dbReference type="InterPro" id="IPR036186">
    <property type="entry name" value="Serpin_sf"/>
</dbReference>
<dbReference type="InterPro" id="IPR023796">
    <property type="entry name" value="Serpin_dom"/>
</dbReference>
<keyword evidence="6" id="KW-1185">Reference proteome</keyword>
<dbReference type="Proteomes" id="UP001497382">
    <property type="component" value="Unassembled WGS sequence"/>
</dbReference>
<organism evidence="5 6">
    <name type="scientific">Larinioides sclopetarius</name>
    <dbReference type="NCBI Taxonomy" id="280406"/>
    <lineage>
        <taxon>Eukaryota</taxon>
        <taxon>Metazoa</taxon>
        <taxon>Ecdysozoa</taxon>
        <taxon>Arthropoda</taxon>
        <taxon>Chelicerata</taxon>
        <taxon>Arachnida</taxon>
        <taxon>Araneae</taxon>
        <taxon>Araneomorphae</taxon>
        <taxon>Entelegynae</taxon>
        <taxon>Araneoidea</taxon>
        <taxon>Araneidae</taxon>
        <taxon>Larinioides</taxon>
    </lineage>
</organism>
<evidence type="ECO:0000256" key="1">
    <source>
        <dbReference type="ARBA" id="ARBA00009500"/>
    </source>
</evidence>
<dbReference type="Gene3D" id="3.30.497.10">
    <property type="entry name" value="Antithrombin, subunit I, domain 2"/>
    <property type="match status" value="1"/>
</dbReference>
<dbReference type="AlphaFoldDB" id="A0AAV2BNS5"/>
<evidence type="ECO:0000313" key="5">
    <source>
        <dbReference type="EMBL" id="CAL1297718.1"/>
    </source>
</evidence>
<feature type="domain" description="Serpin" evidence="4">
    <location>
        <begin position="7"/>
        <end position="86"/>
    </location>
</feature>
<comment type="caution">
    <text evidence="5">The sequence shown here is derived from an EMBL/GenBank/DDBJ whole genome shotgun (WGS) entry which is preliminary data.</text>
</comment>
<evidence type="ECO:0000256" key="3">
    <source>
        <dbReference type="ARBA" id="ARBA00022900"/>
    </source>
</evidence>
<name>A0AAV2BNS5_9ARAC</name>
<accession>A0AAV2BNS5</accession>
<keyword evidence="3" id="KW-0722">Serine protease inhibitor</keyword>
<dbReference type="GO" id="GO:0005615">
    <property type="term" value="C:extracellular space"/>
    <property type="evidence" value="ECO:0007669"/>
    <property type="project" value="InterPro"/>
</dbReference>
<reference evidence="5 6" key="1">
    <citation type="submission" date="2024-04" db="EMBL/GenBank/DDBJ databases">
        <authorList>
            <person name="Rising A."/>
            <person name="Reimegard J."/>
            <person name="Sonavane S."/>
            <person name="Akerstrom W."/>
            <person name="Nylinder S."/>
            <person name="Hedman E."/>
            <person name="Kallberg Y."/>
        </authorList>
    </citation>
    <scope>NUCLEOTIDE SEQUENCE [LARGE SCALE GENOMIC DNA]</scope>
</reference>
<keyword evidence="2" id="KW-0646">Protease inhibitor</keyword>
<dbReference type="PANTHER" id="PTHR11461:SF211">
    <property type="entry name" value="GH10112P-RELATED"/>
    <property type="match status" value="1"/>
</dbReference>
<dbReference type="GO" id="GO:0004867">
    <property type="term" value="F:serine-type endopeptidase inhibitor activity"/>
    <property type="evidence" value="ECO:0007669"/>
    <property type="project" value="UniProtKB-KW"/>
</dbReference>
<dbReference type="InterPro" id="IPR042178">
    <property type="entry name" value="Serpin_sf_1"/>
</dbReference>
<dbReference type="Pfam" id="PF00079">
    <property type="entry name" value="Serpin"/>
    <property type="match status" value="1"/>
</dbReference>
<protein>
    <recommendedName>
        <fullName evidence="4">Serpin domain-containing protein</fullName>
    </recommendedName>
</protein>
<dbReference type="EMBL" id="CAXIEN010000438">
    <property type="protein sequence ID" value="CAL1297718.1"/>
    <property type="molecule type" value="Genomic_DNA"/>
</dbReference>
<proteinExistence type="inferred from homology"/>
<evidence type="ECO:0000256" key="2">
    <source>
        <dbReference type="ARBA" id="ARBA00022690"/>
    </source>
</evidence>
<evidence type="ECO:0000313" key="6">
    <source>
        <dbReference type="Proteomes" id="UP001497382"/>
    </source>
</evidence>
<dbReference type="SUPFAM" id="SSF56574">
    <property type="entry name" value="Serpins"/>
    <property type="match status" value="1"/>
</dbReference>
<dbReference type="PANTHER" id="PTHR11461">
    <property type="entry name" value="SERINE PROTEASE INHIBITOR, SERPIN"/>
    <property type="match status" value="1"/>
</dbReference>